<evidence type="ECO:0000256" key="1">
    <source>
        <dbReference type="SAM" id="Phobius"/>
    </source>
</evidence>
<name>A0A545TL90_9PROT</name>
<keyword evidence="1" id="KW-0472">Membrane</keyword>
<dbReference type="GO" id="GO:0034220">
    <property type="term" value="P:monoatomic ion transmembrane transport"/>
    <property type="evidence" value="ECO:0007669"/>
    <property type="project" value="UniProtKB-KW"/>
</dbReference>
<feature type="transmembrane region" description="Helical" evidence="1">
    <location>
        <begin position="7"/>
        <end position="26"/>
    </location>
</feature>
<feature type="transmembrane region" description="Helical" evidence="1">
    <location>
        <begin position="57"/>
        <end position="76"/>
    </location>
</feature>
<proteinExistence type="predicted"/>
<evidence type="ECO:0000313" key="4">
    <source>
        <dbReference type="Proteomes" id="UP000315252"/>
    </source>
</evidence>
<feature type="transmembrane region" description="Helical" evidence="1">
    <location>
        <begin position="203"/>
        <end position="224"/>
    </location>
</feature>
<evidence type="ECO:0000259" key="2">
    <source>
        <dbReference type="Pfam" id="PF07885"/>
    </source>
</evidence>
<feature type="domain" description="Potassium channel" evidence="2">
    <location>
        <begin position="213"/>
        <end position="296"/>
    </location>
</feature>
<reference evidence="3 4" key="1">
    <citation type="submission" date="2019-06" db="EMBL/GenBank/DDBJ databases">
        <title>Whole genome sequence for Rhodospirillaceae sp. R148.</title>
        <authorList>
            <person name="Wang G."/>
        </authorList>
    </citation>
    <scope>NUCLEOTIDE SEQUENCE [LARGE SCALE GENOMIC DNA]</scope>
    <source>
        <strain evidence="3 4">R148</strain>
    </source>
</reference>
<organism evidence="3 4">
    <name type="scientific">Denitrobaculum tricleocarpae</name>
    <dbReference type="NCBI Taxonomy" id="2591009"/>
    <lineage>
        <taxon>Bacteria</taxon>
        <taxon>Pseudomonadati</taxon>
        <taxon>Pseudomonadota</taxon>
        <taxon>Alphaproteobacteria</taxon>
        <taxon>Rhodospirillales</taxon>
        <taxon>Rhodospirillaceae</taxon>
        <taxon>Denitrobaculum</taxon>
    </lineage>
</organism>
<feature type="transmembrane region" description="Helical" evidence="1">
    <location>
        <begin position="32"/>
        <end position="52"/>
    </location>
</feature>
<dbReference type="RefSeq" id="WP_142898311.1">
    <property type="nucleotide sequence ID" value="NZ_ML660058.1"/>
</dbReference>
<keyword evidence="1" id="KW-1133">Transmembrane helix</keyword>
<dbReference type="OrthoDB" id="2974133at2"/>
<evidence type="ECO:0000313" key="3">
    <source>
        <dbReference type="EMBL" id="TQV77968.1"/>
    </source>
</evidence>
<dbReference type="AlphaFoldDB" id="A0A545TL90"/>
<dbReference type="InterPro" id="IPR013099">
    <property type="entry name" value="K_chnl_dom"/>
</dbReference>
<feature type="transmembrane region" description="Helical" evidence="1">
    <location>
        <begin position="158"/>
        <end position="183"/>
    </location>
</feature>
<keyword evidence="3" id="KW-0406">Ion transport</keyword>
<dbReference type="EMBL" id="VHSH01000007">
    <property type="protein sequence ID" value="TQV77968.1"/>
    <property type="molecule type" value="Genomic_DNA"/>
</dbReference>
<accession>A0A545TL90</accession>
<protein>
    <submittedName>
        <fullName evidence="3">Two pore domain potassium channel family protein</fullName>
    </submittedName>
</protein>
<keyword evidence="4" id="KW-1185">Reference proteome</keyword>
<feature type="transmembrane region" description="Helical" evidence="1">
    <location>
        <begin position="269"/>
        <end position="289"/>
    </location>
</feature>
<dbReference type="SUPFAM" id="SSF81324">
    <property type="entry name" value="Voltage-gated potassium channels"/>
    <property type="match status" value="1"/>
</dbReference>
<feature type="transmembrane region" description="Helical" evidence="1">
    <location>
        <begin position="88"/>
        <end position="106"/>
    </location>
</feature>
<dbReference type="Proteomes" id="UP000315252">
    <property type="component" value="Unassembled WGS sequence"/>
</dbReference>
<gene>
    <name evidence="3" type="ORF">FKG95_20780</name>
</gene>
<feature type="transmembrane region" description="Helical" evidence="1">
    <location>
        <begin position="126"/>
        <end position="146"/>
    </location>
</feature>
<keyword evidence="1" id="KW-0812">Transmembrane</keyword>
<comment type="caution">
    <text evidence="3">The sequence shown here is derived from an EMBL/GenBank/DDBJ whole genome shotgun (WGS) entry which is preliminary data.</text>
</comment>
<keyword evidence="3" id="KW-0813">Transport</keyword>
<sequence length="305" mass="33567">MGDSDRKLLGAVLATGAMIVMISFAVGDDASFFQLIMLISISASVAFFFTVFPGSRFFAIALANFLAVYSCIFVLFVEANFTLVEKTVAQLAYILPIFGFVLGAWLRREAIRDIVVSHRVQEGSKFRHSLPWLLPVLLIGIATFAIPGRDFTPLHQSYLLFAAMAAIAVAVFIVSSNVAAFLLDTGLVFEAFFKRVQRLYIPAFAFVTFYSINVIVFACLYRILDRFSDGHHFAIEGVSRNITFQESLYFSIITVSTVGYGDIVPESGALRALSAVQIVFGVLLLLFGFSEIMSYTKERGAGQGD</sequence>
<keyword evidence="3" id="KW-0407">Ion channel</keyword>
<dbReference type="Pfam" id="PF07885">
    <property type="entry name" value="Ion_trans_2"/>
    <property type="match status" value="1"/>
</dbReference>
<dbReference type="Gene3D" id="1.10.287.70">
    <property type="match status" value="1"/>
</dbReference>